<accession>A0AA38IL22</accession>
<gene>
    <name evidence="2" type="ORF">Zmor_010866</name>
</gene>
<name>A0AA38IL22_9CUCU</name>
<protein>
    <submittedName>
        <fullName evidence="2">Uncharacterized protein</fullName>
    </submittedName>
</protein>
<organism evidence="2 3">
    <name type="scientific">Zophobas morio</name>
    <dbReference type="NCBI Taxonomy" id="2755281"/>
    <lineage>
        <taxon>Eukaryota</taxon>
        <taxon>Metazoa</taxon>
        <taxon>Ecdysozoa</taxon>
        <taxon>Arthropoda</taxon>
        <taxon>Hexapoda</taxon>
        <taxon>Insecta</taxon>
        <taxon>Pterygota</taxon>
        <taxon>Neoptera</taxon>
        <taxon>Endopterygota</taxon>
        <taxon>Coleoptera</taxon>
        <taxon>Polyphaga</taxon>
        <taxon>Cucujiformia</taxon>
        <taxon>Tenebrionidae</taxon>
        <taxon>Zophobas</taxon>
    </lineage>
</organism>
<feature type="compositionally biased region" description="Basic and acidic residues" evidence="1">
    <location>
        <begin position="1"/>
        <end position="12"/>
    </location>
</feature>
<dbReference type="EMBL" id="JALNTZ010000003">
    <property type="protein sequence ID" value="KAJ3659162.1"/>
    <property type="molecule type" value="Genomic_DNA"/>
</dbReference>
<sequence>MDRRELSSKCGDDGSSSVTVGRRHSTSLEVTGSLDCGTQKNVEAAFSIHRKERIGLTRGHRRERNYSAKFSPDEFNECRENPVKLRRNYFVHNRSVISRVNSSY</sequence>
<dbReference type="AlphaFoldDB" id="A0AA38IL22"/>
<feature type="region of interest" description="Disordered" evidence="1">
    <location>
        <begin position="1"/>
        <end position="24"/>
    </location>
</feature>
<dbReference type="Proteomes" id="UP001168821">
    <property type="component" value="Unassembled WGS sequence"/>
</dbReference>
<evidence type="ECO:0000256" key="1">
    <source>
        <dbReference type="SAM" id="MobiDB-lite"/>
    </source>
</evidence>
<keyword evidence="3" id="KW-1185">Reference proteome</keyword>
<evidence type="ECO:0000313" key="2">
    <source>
        <dbReference type="EMBL" id="KAJ3659162.1"/>
    </source>
</evidence>
<evidence type="ECO:0000313" key="3">
    <source>
        <dbReference type="Proteomes" id="UP001168821"/>
    </source>
</evidence>
<proteinExistence type="predicted"/>
<comment type="caution">
    <text evidence="2">The sequence shown here is derived from an EMBL/GenBank/DDBJ whole genome shotgun (WGS) entry which is preliminary data.</text>
</comment>
<reference evidence="2" key="1">
    <citation type="journal article" date="2023" name="G3 (Bethesda)">
        <title>Whole genome assemblies of Zophobas morio and Tenebrio molitor.</title>
        <authorList>
            <person name="Kaur S."/>
            <person name="Stinson S.A."/>
            <person name="diCenzo G.C."/>
        </authorList>
    </citation>
    <scope>NUCLEOTIDE SEQUENCE</scope>
    <source>
        <strain evidence="2">QUZm001</strain>
    </source>
</reference>